<feature type="chain" id="PRO_5035278125" evidence="1">
    <location>
        <begin position="20"/>
        <end position="369"/>
    </location>
</feature>
<dbReference type="EMBL" id="CAKASE010000046">
    <property type="protein sequence ID" value="CAG9561061.1"/>
    <property type="molecule type" value="Genomic_DNA"/>
</dbReference>
<evidence type="ECO:0000313" key="3">
    <source>
        <dbReference type="Proteomes" id="UP000789524"/>
    </source>
</evidence>
<dbReference type="InterPro" id="IPR029063">
    <property type="entry name" value="SAM-dependent_MTases_sf"/>
</dbReference>
<dbReference type="PANTHER" id="PTHR12890:SF0">
    <property type="entry name" value="PROTEIN-L-HISTIDINE N-PROS-METHYLTRANSFERASE"/>
    <property type="match status" value="1"/>
</dbReference>
<keyword evidence="3" id="KW-1185">Reference proteome</keyword>
<gene>
    <name evidence="2" type="ORF">DCHRY22_LOCUS2635</name>
</gene>
<evidence type="ECO:0000256" key="1">
    <source>
        <dbReference type="SAM" id="SignalP"/>
    </source>
</evidence>
<dbReference type="SUPFAM" id="SSF53335">
    <property type="entry name" value="S-adenosyl-L-methionine-dependent methyltransferases"/>
    <property type="match status" value="1"/>
</dbReference>
<evidence type="ECO:0000313" key="2">
    <source>
        <dbReference type="EMBL" id="CAG9561061.1"/>
    </source>
</evidence>
<reference evidence="2" key="1">
    <citation type="submission" date="2021-09" db="EMBL/GenBank/DDBJ databases">
        <authorList>
            <person name="Martin H S."/>
        </authorList>
    </citation>
    <scope>NUCLEOTIDE SEQUENCE</scope>
</reference>
<protein>
    <submittedName>
        <fullName evidence="2">(African queen) hypothetical protein</fullName>
    </submittedName>
</protein>
<dbReference type="AlphaFoldDB" id="A0A8J2QJB8"/>
<keyword evidence="1" id="KW-0732">Signal</keyword>
<dbReference type="GO" id="GO:0106370">
    <property type="term" value="F:protein-L-histidine N-pros-methyltransferase activity"/>
    <property type="evidence" value="ECO:0007669"/>
    <property type="project" value="InterPro"/>
</dbReference>
<organism evidence="2 3">
    <name type="scientific">Danaus chrysippus</name>
    <name type="common">African queen</name>
    <dbReference type="NCBI Taxonomy" id="151541"/>
    <lineage>
        <taxon>Eukaryota</taxon>
        <taxon>Metazoa</taxon>
        <taxon>Ecdysozoa</taxon>
        <taxon>Arthropoda</taxon>
        <taxon>Hexapoda</taxon>
        <taxon>Insecta</taxon>
        <taxon>Pterygota</taxon>
        <taxon>Neoptera</taxon>
        <taxon>Endopterygota</taxon>
        <taxon>Lepidoptera</taxon>
        <taxon>Glossata</taxon>
        <taxon>Ditrysia</taxon>
        <taxon>Papilionoidea</taxon>
        <taxon>Nymphalidae</taxon>
        <taxon>Danainae</taxon>
        <taxon>Danaini</taxon>
        <taxon>Danaina</taxon>
        <taxon>Danaus</taxon>
        <taxon>Anosia</taxon>
    </lineage>
</organism>
<comment type="caution">
    <text evidence="2">The sequence shown here is derived from an EMBL/GenBank/DDBJ whole genome shotgun (WGS) entry which is preliminary data.</text>
</comment>
<feature type="signal peptide" evidence="1">
    <location>
        <begin position="1"/>
        <end position="19"/>
    </location>
</feature>
<dbReference type="Pfam" id="PF05219">
    <property type="entry name" value="DREV"/>
    <property type="match status" value="1"/>
</dbReference>
<sequence length="369" mass="42538">MSIYFLISLYYALVCEVVSLNPLYTCPKSHITSFYYKENHNICARHGIIHLNTKRSKLISSELPNDEDMASNSGLNGLYRPRSALARALYEKQRNDRHLQEFDQLEWYRVDKSLLSEDLQKKFIQLHPDEETKQFLSSSIDKSSWVWTQIWYMLAKAVLKHFWTITDINGWLGRGSMFVLSEAQALKLLNTATRTRMTGLSSLVDVGAGDGEVSRRFAHIFDERYATELSASMRKSLSSKGFLLLDTENWWQGQSFDCVCMLNLLDRCARPRSMLREARSAIRDGGVLLLALVLPFKPYVEVTSDHKPEERLPITGATFEEQAASFIKFMKDEIGFELSSWSRTPYLCEGDFAQAYYWLDDSVYVFTPI</sequence>
<proteinExistence type="predicted"/>
<dbReference type="InterPro" id="IPR007884">
    <property type="entry name" value="METL9"/>
</dbReference>
<accession>A0A8J2QJB8</accession>
<dbReference type="Gene3D" id="3.40.50.150">
    <property type="entry name" value="Vaccinia Virus protein VP39"/>
    <property type="match status" value="1"/>
</dbReference>
<dbReference type="Proteomes" id="UP000789524">
    <property type="component" value="Unassembled WGS sequence"/>
</dbReference>
<name>A0A8J2QJB8_9NEOP</name>
<dbReference type="OrthoDB" id="199041at2759"/>
<dbReference type="PANTHER" id="PTHR12890">
    <property type="entry name" value="DREV PROTEIN"/>
    <property type="match status" value="1"/>
</dbReference>